<feature type="transmembrane region" description="Helical" evidence="11">
    <location>
        <begin position="191"/>
        <end position="207"/>
    </location>
</feature>
<accession>A0A543DXW9</accession>
<evidence type="ECO:0000256" key="1">
    <source>
        <dbReference type="ARBA" id="ARBA00004429"/>
    </source>
</evidence>
<comment type="caution">
    <text evidence="12">The sequence shown here is derived from an EMBL/GenBank/DDBJ whole genome shotgun (WGS) entry which is preliminary data.</text>
</comment>
<dbReference type="AlphaFoldDB" id="A0A543DXW9"/>
<evidence type="ECO:0000256" key="6">
    <source>
        <dbReference type="ARBA" id="ARBA00022989"/>
    </source>
</evidence>
<sequence length="448" mass="46940">MQVTVTTLAERGDLSRAARSFLRTESGSAALLLTAAVLALAWANLGPGYEEFWHTEVAFSFGGTELALDLRHWVNDGLMVLFFFSVGLEISREMVLGELRGLRALAAPTIAAIGGLVVPAVLFLLFNAGGPGAGAWGIAISTDTAVVIGVLALVGPRCPDQLRVFLLALAIVDDIGAVAAIAIFYTEDVDLTSLLVSVVLFAALLGLRFARFWRTPIYVLIGVVMWLAVLDSGVHPSVVGVVLGLLVNAYAPRPRDIARAHVMGGSFLLDPSPERALAAQAAVTEAVSPNERLQLRIQPWSSYVIVPLFVLANAGVVLTGETLAAAFVSPITWGIIVGLTVGKLIGVSAGTWVALRTGLGRVPDTLRWGQLIGGAGLAGIGFTVALFVTELALDDEALVTDAKIGILTGSLLAGLIGWLIFRVAGERGGQCAPTGLPVLPPRPWRPPA</sequence>
<feature type="transmembrane region" description="Helical" evidence="11">
    <location>
        <begin position="133"/>
        <end position="154"/>
    </location>
</feature>
<feature type="transmembrane region" description="Helical" evidence="11">
    <location>
        <begin position="331"/>
        <end position="355"/>
    </location>
</feature>
<keyword evidence="2 11" id="KW-0813">Transport</keyword>
<dbReference type="NCBIfam" id="TIGR00773">
    <property type="entry name" value="NhaA"/>
    <property type="match status" value="1"/>
</dbReference>
<feature type="transmembrane region" description="Helical" evidence="11">
    <location>
        <begin position="404"/>
        <end position="421"/>
    </location>
</feature>
<evidence type="ECO:0000256" key="4">
    <source>
        <dbReference type="ARBA" id="ARBA00022475"/>
    </source>
</evidence>
<feature type="transmembrane region" description="Helical" evidence="11">
    <location>
        <begin position="234"/>
        <end position="251"/>
    </location>
</feature>
<evidence type="ECO:0000256" key="8">
    <source>
        <dbReference type="ARBA" id="ARBA00023065"/>
    </source>
</evidence>
<evidence type="ECO:0000313" key="12">
    <source>
        <dbReference type="EMBL" id="TQM14171.1"/>
    </source>
</evidence>
<organism evidence="12 13">
    <name type="scientific">Pseudonocardia kunmingensis</name>
    <dbReference type="NCBI Taxonomy" id="630975"/>
    <lineage>
        <taxon>Bacteria</taxon>
        <taxon>Bacillati</taxon>
        <taxon>Actinomycetota</taxon>
        <taxon>Actinomycetes</taxon>
        <taxon>Pseudonocardiales</taxon>
        <taxon>Pseudonocardiaceae</taxon>
        <taxon>Pseudonocardia</taxon>
    </lineage>
</organism>
<feature type="transmembrane region" description="Helical" evidence="11">
    <location>
        <begin position="367"/>
        <end position="392"/>
    </location>
</feature>
<feature type="transmembrane region" description="Helical" evidence="11">
    <location>
        <begin position="21"/>
        <end position="43"/>
    </location>
</feature>
<feature type="transmembrane region" description="Helical" evidence="11">
    <location>
        <begin position="102"/>
        <end position="127"/>
    </location>
</feature>
<dbReference type="GO" id="GO:0005886">
    <property type="term" value="C:plasma membrane"/>
    <property type="evidence" value="ECO:0007669"/>
    <property type="project" value="UniProtKB-SubCell"/>
</dbReference>
<keyword evidence="10 11" id="KW-0739">Sodium transport</keyword>
<comment type="subcellular location">
    <subcellularLocation>
        <location evidence="1">Cell inner membrane</location>
        <topology evidence="1">Multi-pass membrane protein</topology>
    </subcellularLocation>
    <subcellularLocation>
        <location evidence="11">Cell membrane</location>
        <topology evidence="11">Multi-pass membrane protein</topology>
    </subcellularLocation>
</comment>
<evidence type="ECO:0000256" key="7">
    <source>
        <dbReference type="ARBA" id="ARBA00023053"/>
    </source>
</evidence>
<keyword evidence="5 11" id="KW-0812">Transmembrane</keyword>
<comment type="catalytic activity">
    <reaction evidence="11">
        <text>Na(+)(in) + 2 H(+)(out) = Na(+)(out) + 2 H(+)(in)</text>
        <dbReference type="Rhea" id="RHEA:29251"/>
        <dbReference type="ChEBI" id="CHEBI:15378"/>
        <dbReference type="ChEBI" id="CHEBI:29101"/>
    </reaction>
</comment>
<keyword evidence="7 11" id="KW-0915">Sodium</keyword>
<dbReference type="HAMAP" id="MF_01844">
    <property type="entry name" value="NhaA"/>
    <property type="match status" value="1"/>
</dbReference>
<keyword evidence="6 11" id="KW-1133">Transmembrane helix</keyword>
<feature type="transmembrane region" description="Helical" evidence="11">
    <location>
        <begin position="166"/>
        <end position="185"/>
    </location>
</feature>
<evidence type="ECO:0000256" key="3">
    <source>
        <dbReference type="ARBA" id="ARBA00022449"/>
    </source>
</evidence>
<dbReference type="InterPro" id="IPR004670">
    <property type="entry name" value="NhaA"/>
</dbReference>
<dbReference type="Gene3D" id="1.20.1530.10">
    <property type="entry name" value="Na+/H+ antiporter like domain"/>
    <property type="match status" value="1"/>
</dbReference>
<evidence type="ECO:0000256" key="5">
    <source>
        <dbReference type="ARBA" id="ARBA00022692"/>
    </source>
</evidence>
<proteinExistence type="inferred from homology"/>
<dbReference type="Proteomes" id="UP000315677">
    <property type="component" value="Unassembled WGS sequence"/>
</dbReference>
<keyword evidence="9 11" id="KW-0472">Membrane</keyword>
<reference evidence="12 13" key="1">
    <citation type="submission" date="2019-06" db="EMBL/GenBank/DDBJ databases">
        <title>Sequencing the genomes of 1000 actinobacteria strains.</title>
        <authorList>
            <person name="Klenk H.-P."/>
        </authorList>
    </citation>
    <scope>NUCLEOTIDE SEQUENCE [LARGE SCALE GENOMIC DNA]</scope>
    <source>
        <strain evidence="12 13">DSM 45301</strain>
    </source>
</reference>
<dbReference type="PANTHER" id="PTHR30341">
    <property type="entry name" value="SODIUM ION/PROTON ANTIPORTER NHAA-RELATED"/>
    <property type="match status" value="1"/>
</dbReference>
<comment type="function">
    <text evidence="11">Na(+)/H(+) antiporter that extrudes sodium in exchange for external protons.</text>
</comment>
<dbReference type="EMBL" id="VFPA01000001">
    <property type="protein sequence ID" value="TQM14171.1"/>
    <property type="molecule type" value="Genomic_DNA"/>
</dbReference>
<protein>
    <recommendedName>
        <fullName evidence="11">Na(+)/H(+) antiporter NhaA</fullName>
    </recommendedName>
    <alternativeName>
        <fullName evidence="11">Sodium/proton antiporter NhaA</fullName>
    </alternativeName>
</protein>
<name>A0A543DXW9_9PSEU</name>
<dbReference type="GO" id="GO:0015385">
    <property type="term" value="F:sodium:proton antiporter activity"/>
    <property type="evidence" value="ECO:0007669"/>
    <property type="project" value="UniProtKB-UniRule"/>
</dbReference>
<keyword evidence="13" id="KW-1185">Reference proteome</keyword>
<feature type="transmembrane region" description="Helical" evidence="11">
    <location>
        <begin position="300"/>
        <end position="319"/>
    </location>
</feature>
<evidence type="ECO:0000256" key="2">
    <source>
        <dbReference type="ARBA" id="ARBA00022448"/>
    </source>
</evidence>
<keyword evidence="3 11" id="KW-0050">Antiport</keyword>
<evidence type="ECO:0000256" key="11">
    <source>
        <dbReference type="HAMAP-Rule" id="MF_01844"/>
    </source>
</evidence>
<dbReference type="InterPro" id="IPR023171">
    <property type="entry name" value="Na/H_antiporter_dom_sf"/>
</dbReference>
<keyword evidence="4 11" id="KW-1003">Cell membrane</keyword>
<evidence type="ECO:0000256" key="9">
    <source>
        <dbReference type="ARBA" id="ARBA00023136"/>
    </source>
</evidence>
<evidence type="ECO:0000313" key="13">
    <source>
        <dbReference type="Proteomes" id="UP000315677"/>
    </source>
</evidence>
<dbReference type="Pfam" id="PF06965">
    <property type="entry name" value="Na_H_antiport_1"/>
    <property type="match status" value="1"/>
</dbReference>
<keyword evidence="8 11" id="KW-0406">Ion transport</keyword>
<evidence type="ECO:0000256" key="10">
    <source>
        <dbReference type="ARBA" id="ARBA00023201"/>
    </source>
</evidence>
<dbReference type="GO" id="GO:0006885">
    <property type="term" value="P:regulation of pH"/>
    <property type="evidence" value="ECO:0007669"/>
    <property type="project" value="UniProtKB-UniRule"/>
</dbReference>
<comment type="similarity">
    <text evidence="11">Belongs to the NhaA Na(+)/H(+) (TC 2.A.33) antiporter family.</text>
</comment>
<dbReference type="PANTHER" id="PTHR30341:SF0">
    <property type="entry name" value="NA(+)_H(+) ANTIPORTER NHAA"/>
    <property type="match status" value="1"/>
</dbReference>
<gene>
    <name evidence="11" type="primary">nhaA</name>
    <name evidence="12" type="ORF">FB558_0929</name>
</gene>